<organism evidence="2">
    <name type="scientific">Hyalella azteca</name>
    <name type="common">Amphipod</name>
    <dbReference type="NCBI Taxonomy" id="294128"/>
    <lineage>
        <taxon>Eukaryota</taxon>
        <taxon>Metazoa</taxon>
        <taxon>Ecdysozoa</taxon>
        <taxon>Arthropoda</taxon>
        <taxon>Crustacea</taxon>
        <taxon>Multicrustacea</taxon>
        <taxon>Malacostraca</taxon>
        <taxon>Eumalacostraca</taxon>
        <taxon>Peracarida</taxon>
        <taxon>Amphipoda</taxon>
        <taxon>Senticaudata</taxon>
        <taxon>Talitrida</taxon>
        <taxon>Talitroidea</taxon>
        <taxon>Hyalellidae</taxon>
        <taxon>Hyalella</taxon>
    </lineage>
</organism>
<name>A0A6A0H5J8_HYAAZ</name>
<evidence type="ECO:0000313" key="2">
    <source>
        <dbReference type="EMBL" id="KAA0198437.1"/>
    </source>
</evidence>
<reference evidence="2" key="2">
    <citation type="journal article" date="2018" name="Environ. Sci. Technol.">
        <title>The Toxicogenome of Hyalella azteca: A Model for Sediment Ecotoxicology and Evolutionary Toxicology.</title>
        <authorList>
            <person name="Poynton H.C."/>
            <person name="Hasenbein S."/>
            <person name="Benoit J.B."/>
            <person name="Sepulveda M.S."/>
            <person name="Poelchau M.F."/>
            <person name="Hughes D.S.T."/>
            <person name="Murali S.C."/>
            <person name="Chen S."/>
            <person name="Glastad K.M."/>
            <person name="Goodisman M.A.D."/>
            <person name="Werren J.H."/>
            <person name="Vineis J.H."/>
            <person name="Bowen J.L."/>
            <person name="Friedrich M."/>
            <person name="Jones J."/>
            <person name="Robertson H.M."/>
            <person name="Feyereisen R."/>
            <person name="Mechler-Hickson A."/>
            <person name="Mathers N."/>
            <person name="Lee C.E."/>
            <person name="Colbourne J.K."/>
            <person name="Biales A."/>
            <person name="Johnston J.S."/>
            <person name="Wellborn G.A."/>
            <person name="Rosendale A.J."/>
            <person name="Cridge A.G."/>
            <person name="Munoz-Torres M.C."/>
            <person name="Bain P.A."/>
            <person name="Manny A.R."/>
            <person name="Major K.M."/>
            <person name="Lambert F.N."/>
            <person name="Vulpe C.D."/>
            <person name="Tuck P."/>
            <person name="Blalock B.J."/>
            <person name="Lin Y.Y."/>
            <person name="Smith M.E."/>
            <person name="Ochoa-Acuna H."/>
            <person name="Chen M.M."/>
            <person name="Childers C.P."/>
            <person name="Qu J."/>
            <person name="Dugan S."/>
            <person name="Lee S.L."/>
            <person name="Chao H."/>
            <person name="Dinh H."/>
            <person name="Han Y."/>
            <person name="Doddapaneni H."/>
            <person name="Worley K.C."/>
            <person name="Muzny D.M."/>
            <person name="Gibbs R.A."/>
            <person name="Richards S."/>
        </authorList>
    </citation>
    <scope>NUCLEOTIDE SEQUENCE</scope>
    <source>
        <strain evidence="2">HAZT.00-mixed</strain>
        <tissue evidence="2">Whole organism</tissue>
    </source>
</reference>
<sequence length="112" mass="12444">MDFFGITKLNMTVNADEVVAEDAALRAQELVGSRKLKPISISATRFTFEDMVPKPGKIYGENNLKTRPERRYSSLSGRHRGGYILTGLDAPESPPEIIPPLPKKEMASAKKR</sequence>
<proteinExistence type="predicted"/>
<comment type="caution">
    <text evidence="2">The sequence shown here is derived from an EMBL/GenBank/DDBJ whole genome shotgun (WGS) entry which is preliminary data.</text>
</comment>
<reference evidence="2" key="1">
    <citation type="submission" date="2014-08" db="EMBL/GenBank/DDBJ databases">
        <authorList>
            <person name="Murali S."/>
            <person name="Richards S."/>
            <person name="Bandaranaike D."/>
            <person name="Bellair M."/>
            <person name="Blankenburg K."/>
            <person name="Chao H."/>
            <person name="Dinh H."/>
            <person name="Doddapaneni H."/>
            <person name="Dugan-Rocha S."/>
            <person name="Elkadiri S."/>
            <person name="Gnanaolivu R."/>
            <person name="Hughes D."/>
            <person name="Lee S."/>
            <person name="Li M."/>
            <person name="Ming W."/>
            <person name="Munidasa M."/>
            <person name="Muniz J."/>
            <person name="Nguyen L."/>
            <person name="Osuji N."/>
            <person name="Pu L.-L."/>
            <person name="Puazo M."/>
            <person name="Skinner E."/>
            <person name="Qu C."/>
            <person name="Quiroz J."/>
            <person name="Raj R."/>
            <person name="Weissenberger G."/>
            <person name="Xin Y."/>
            <person name="Zou X."/>
            <person name="Han Y."/>
            <person name="Worley K."/>
            <person name="Muzny D."/>
            <person name="Gibbs R."/>
        </authorList>
    </citation>
    <scope>NUCLEOTIDE SEQUENCE</scope>
    <source>
        <strain evidence="2">HAZT.00-mixed</strain>
        <tissue evidence="2">Whole organism</tissue>
    </source>
</reference>
<dbReference type="Proteomes" id="UP000711488">
    <property type="component" value="Unassembled WGS sequence"/>
</dbReference>
<evidence type="ECO:0000256" key="1">
    <source>
        <dbReference type="SAM" id="MobiDB-lite"/>
    </source>
</evidence>
<dbReference type="EMBL" id="JQDR03007558">
    <property type="protein sequence ID" value="KAA0198437.1"/>
    <property type="molecule type" value="Genomic_DNA"/>
</dbReference>
<gene>
    <name evidence="2" type="ORF">HAZT_HAZT005724</name>
</gene>
<reference evidence="2" key="3">
    <citation type="submission" date="2019-06" db="EMBL/GenBank/DDBJ databases">
        <authorList>
            <person name="Poynton C."/>
            <person name="Hasenbein S."/>
            <person name="Benoit J.B."/>
            <person name="Sepulveda M.S."/>
            <person name="Poelchau M.F."/>
            <person name="Murali S.C."/>
            <person name="Chen S."/>
            <person name="Glastad K.M."/>
            <person name="Werren J.H."/>
            <person name="Vineis J.H."/>
            <person name="Bowen J.L."/>
            <person name="Friedrich M."/>
            <person name="Jones J."/>
            <person name="Robertson H.M."/>
            <person name="Feyereisen R."/>
            <person name="Mechler-Hickson A."/>
            <person name="Mathers N."/>
            <person name="Lee C.E."/>
            <person name="Colbourne J.K."/>
            <person name="Biales A."/>
            <person name="Johnston J.S."/>
            <person name="Wellborn G.A."/>
            <person name="Rosendale A.J."/>
            <person name="Cridge A.G."/>
            <person name="Munoz-Torres M.C."/>
            <person name="Bain P.A."/>
            <person name="Manny A.R."/>
            <person name="Major K.M."/>
            <person name="Lambert F.N."/>
            <person name="Vulpe C.D."/>
            <person name="Tuck P."/>
            <person name="Blalock B.J."/>
            <person name="Lin Y.-Y."/>
            <person name="Smith M.E."/>
            <person name="Ochoa-Acuna H."/>
            <person name="Chen M.-J.M."/>
            <person name="Childers C.P."/>
            <person name="Qu J."/>
            <person name="Dugan S."/>
            <person name="Lee S.L."/>
            <person name="Chao H."/>
            <person name="Dinh H."/>
            <person name="Han Y."/>
            <person name="Doddapaneni H."/>
            <person name="Worley K.C."/>
            <person name="Muzny D.M."/>
            <person name="Gibbs R.A."/>
            <person name="Richards S."/>
        </authorList>
    </citation>
    <scope>NUCLEOTIDE SEQUENCE</scope>
    <source>
        <strain evidence="2">HAZT.00-mixed</strain>
        <tissue evidence="2">Whole organism</tissue>
    </source>
</reference>
<accession>A0A6A0H5J8</accession>
<feature type="compositionally biased region" description="Pro residues" evidence="1">
    <location>
        <begin position="92"/>
        <end position="101"/>
    </location>
</feature>
<protein>
    <submittedName>
        <fullName evidence="2">Uncharacterized protein</fullName>
    </submittedName>
</protein>
<feature type="compositionally biased region" description="Basic and acidic residues" evidence="1">
    <location>
        <begin position="102"/>
        <end position="112"/>
    </location>
</feature>
<feature type="region of interest" description="Disordered" evidence="1">
    <location>
        <begin position="83"/>
        <end position="112"/>
    </location>
</feature>
<dbReference type="AlphaFoldDB" id="A0A6A0H5J8"/>